<sequence length="414" mass="45719">KAVLSEHENAGECKVAVFESMKIEEIDNSLVFYTRELDSFDEQVDRDQVTGTPSKNIDDVHENAVERIEEGGSDAPTVQQASSGLRRGHTSESRAAMDDLPLQKIQIPGPTLASLLHRTSAAPADVDGLLFGYVTHTTPTTLTDEDPATAITTSTSTATSAVTPTLTATITSFLTSPFPSSFHSSWPPSLPPLPQNLTLIGWFSSRRRSPLRPSLRETLAAHSLSSSTHLSFQPQKPQTGPPLYTLPPSIFLLLTTPFQDQLIHTHDYRAYQYRLSTDIFQPQTLDVINIGPAFRGHYGSFSPNSSLPLLPFELRRSNLMAEDNDGDDERLSCLKRAARDQRELDMYAEGFEIGRLGRLMGSDAANYAGELEGLYGKMLAKLDGLARLVEKSSAKVMEQENHNMKLRYKVARLE</sequence>
<dbReference type="EMBL" id="JAVXUP010000378">
    <property type="protein sequence ID" value="KAK3029491.1"/>
    <property type="molecule type" value="Genomic_DNA"/>
</dbReference>
<protein>
    <submittedName>
        <fullName evidence="2">Uncharacterized protein</fullName>
    </submittedName>
</protein>
<accession>A0AA89BEY6</accession>
<name>A0AA89BEY6_9ASTE</name>
<dbReference type="AlphaFoldDB" id="A0AA89BEY6"/>
<keyword evidence="3" id="KW-1185">Reference proteome</keyword>
<feature type="non-terminal residue" evidence="2">
    <location>
        <position position="414"/>
    </location>
</feature>
<dbReference type="InterPro" id="IPR023238">
    <property type="entry name" value="FAM175"/>
</dbReference>
<dbReference type="CDD" id="cd23656">
    <property type="entry name" value="Abraxas_plant"/>
    <property type="match status" value="1"/>
</dbReference>
<dbReference type="PRINTS" id="PR02051">
    <property type="entry name" value="PROTEINF175"/>
</dbReference>
<evidence type="ECO:0000313" key="3">
    <source>
        <dbReference type="Proteomes" id="UP001188597"/>
    </source>
</evidence>
<organism evidence="2 3">
    <name type="scientific">Escallonia herrerae</name>
    <dbReference type="NCBI Taxonomy" id="1293975"/>
    <lineage>
        <taxon>Eukaryota</taxon>
        <taxon>Viridiplantae</taxon>
        <taxon>Streptophyta</taxon>
        <taxon>Embryophyta</taxon>
        <taxon>Tracheophyta</taxon>
        <taxon>Spermatophyta</taxon>
        <taxon>Magnoliopsida</taxon>
        <taxon>eudicotyledons</taxon>
        <taxon>Gunneridae</taxon>
        <taxon>Pentapetalae</taxon>
        <taxon>asterids</taxon>
        <taxon>campanulids</taxon>
        <taxon>Escalloniales</taxon>
        <taxon>Escalloniaceae</taxon>
        <taxon>Escallonia</taxon>
    </lineage>
</organism>
<dbReference type="GO" id="GO:0031593">
    <property type="term" value="F:polyubiquitin modification-dependent protein binding"/>
    <property type="evidence" value="ECO:0007669"/>
    <property type="project" value="TreeGrafter"/>
</dbReference>
<evidence type="ECO:0000256" key="1">
    <source>
        <dbReference type="SAM" id="MobiDB-lite"/>
    </source>
</evidence>
<dbReference type="Proteomes" id="UP001188597">
    <property type="component" value="Unassembled WGS sequence"/>
</dbReference>
<dbReference type="PANTHER" id="PTHR31728:SF5">
    <property type="entry name" value="OS07G0540200 PROTEIN"/>
    <property type="match status" value="1"/>
</dbReference>
<dbReference type="PANTHER" id="PTHR31728">
    <property type="entry name" value="ABRAXAS FAMILY MEMBER"/>
    <property type="match status" value="1"/>
</dbReference>
<evidence type="ECO:0000313" key="2">
    <source>
        <dbReference type="EMBL" id="KAK3029491.1"/>
    </source>
</evidence>
<proteinExistence type="predicted"/>
<dbReference type="PRINTS" id="PR02054">
    <property type="entry name" value="FAM175PLANT"/>
</dbReference>
<dbReference type="GO" id="GO:0005634">
    <property type="term" value="C:nucleus"/>
    <property type="evidence" value="ECO:0007669"/>
    <property type="project" value="TreeGrafter"/>
</dbReference>
<reference evidence="2" key="1">
    <citation type="submission" date="2022-12" db="EMBL/GenBank/DDBJ databases">
        <title>Draft genome assemblies for two species of Escallonia (Escalloniales).</title>
        <authorList>
            <person name="Chanderbali A."/>
            <person name="Dervinis C."/>
            <person name="Anghel I."/>
            <person name="Soltis D."/>
            <person name="Soltis P."/>
            <person name="Zapata F."/>
        </authorList>
    </citation>
    <scope>NUCLEOTIDE SEQUENCE</scope>
    <source>
        <strain evidence="2">UCBG64.0493</strain>
        <tissue evidence="2">Leaf</tissue>
    </source>
</reference>
<feature type="region of interest" description="Disordered" evidence="1">
    <location>
        <begin position="69"/>
        <end position="92"/>
    </location>
</feature>
<dbReference type="InterPro" id="IPR023241">
    <property type="entry name" value="FAM175_plant"/>
</dbReference>
<comment type="caution">
    <text evidence="2">The sequence shown here is derived from an EMBL/GenBank/DDBJ whole genome shotgun (WGS) entry which is preliminary data.</text>
</comment>
<gene>
    <name evidence="2" type="ORF">RJ639_037512</name>
</gene>